<evidence type="ECO:0000313" key="5">
    <source>
        <dbReference type="EMBL" id="MFF5289113.1"/>
    </source>
</evidence>
<keyword evidence="2 3" id="KW-0808">Transferase</keyword>
<feature type="binding site" evidence="3">
    <location>
        <position position="217"/>
    </location>
    <ligand>
        <name>Zn(2+)</name>
        <dbReference type="ChEBI" id="CHEBI:29105"/>
    </ligand>
</feature>
<dbReference type="RefSeq" id="WP_026205235.1">
    <property type="nucleotide sequence ID" value="NZ_JBIAZU010000001.1"/>
</dbReference>
<protein>
    <submittedName>
        <fullName evidence="5">Homocysteine S-methyltransferase family protein</fullName>
    </submittedName>
</protein>
<gene>
    <name evidence="5" type="ORF">ACFY35_06735</name>
</gene>
<dbReference type="PANTHER" id="PTHR11103">
    <property type="entry name" value="SLR1189 PROTEIN"/>
    <property type="match status" value="1"/>
</dbReference>
<reference evidence="5 6" key="1">
    <citation type="submission" date="2024-10" db="EMBL/GenBank/DDBJ databases">
        <title>The Natural Products Discovery Center: Release of the First 8490 Sequenced Strains for Exploring Actinobacteria Biosynthetic Diversity.</title>
        <authorList>
            <person name="Kalkreuter E."/>
            <person name="Kautsar S.A."/>
            <person name="Yang D."/>
            <person name="Bader C.D."/>
            <person name="Teijaro C.N."/>
            <person name="Fluegel L."/>
            <person name="Davis C.M."/>
            <person name="Simpson J.R."/>
            <person name="Lauterbach L."/>
            <person name="Steele A.D."/>
            <person name="Gui C."/>
            <person name="Meng S."/>
            <person name="Li G."/>
            <person name="Viehrig K."/>
            <person name="Ye F."/>
            <person name="Su P."/>
            <person name="Kiefer A.F."/>
            <person name="Nichols A."/>
            <person name="Cepeda A.J."/>
            <person name="Yan W."/>
            <person name="Fan B."/>
            <person name="Jiang Y."/>
            <person name="Adhikari A."/>
            <person name="Zheng C.-J."/>
            <person name="Schuster L."/>
            <person name="Cowan T.M."/>
            <person name="Smanski M.J."/>
            <person name="Chevrette M.G."/>
            <person name="De Carvalho L.P.S."/>
            <person name="Shen B."/>
        </authorList>
    </citation>
    <scope>NUCLEOTIDE SEQUENCE [LARGE SCALE GENOMIC DNA]</scope>
    <source>
        <strain evidence="5 6">NPDC000087</strain>
    </source>
</reference>
<keyword evidence="3" id="KW-0479">Metal-binding</keyword>
<dbReference type="InterPro" id="IPR003726">
    <property type="entry name" value="HCY_dom"/>
</dbReference>
<evidence type="ECO:0000256" key="2">
    <source>
        <dbReference type="ARBA" id="ARBA00022679"/>
    </source>
</evidence>
<dbReference type="InterPro" id="IPR036589">
    <property type="entry name" value="HCY_dom_sf"/>
</dbReference>
<sequence length="303" mass="31970">MTPLPQLAGRPMVTDGGLETDLIYHHDVDLPDFAAYPLVDGEHGRELLLRYYEAYVEIARRAGAGVQLETPTWRASGDWGDRLGHSAADLRRINRESVAMLARLRDDLDPLLVSGCVGPRGDGYVAGEEASPDDAARYHAPQIEAFAEGGADLVSALTMTGVGEAIGIVRAARSAGLPVAISFTVELDGRLPSGATLAEAVAAVDADAAPDYFMVNCAHPGHIAPGLAGEGAWRSRIVGLRANASERSHEELDAATELDEGDPVALARAQDALRPLLPRLALIGGCCGTDARHVAAMWGLDKI</sequence>
<evidence type="ECO:0000313" key="6">
    <source>
        <dbReference type="Proteomes" id="UP001602245"/>
    </source>
</evidence>
<dbReference type="EMBL" id="JBIAZU010000001">
    <property type="protein sequence ID" value="MFF5289113.1"/>
    <property type="molecule type" value="Genomic_DNA"/>
</dbReference>
<dbReference type="Gene3D" id="3.20.20.330">
    <property type="entry name" value="Homocysteine-binding-like domain"/>
    <property type="match status" value="1"/>
</dbReference>
<keyword evidence="1 3" id="KW-0489">Methyltransferase</keyword>
<evidence type="ECO:0000259" key="4">
    <source>
        <dbReference type="PROSITE" id="PS50970"/>
    </source>
</evidence>
<dbReference type="PROSITE" id="PS50970">
    <property type="entry name" value="HCY"/>
    <property type="match status" value="1"/>
</dbReference>
<proteinExistence type="predicted"/>
<comment type="caution">
    <text evidence="5">The sequence shown here is derived from an EMBL/GenBank/DDBJ whole genome shotgun (WGS) entry which is preliminary data.</text>
</comment>
<evidence type="ECO:0000256" key="1">
    <source>
        <dbReference type="ARBA" id="ARBA00022603"/>
    </source>
</evidence>
<organism evidence="5 6">
    <name type="scientific">Paractinoplanes globisporus</name>
    <dbReference type="NCBI Taxonomy" id="113565"/>
    <lineage>
        <taxon>Bacteria</taxon>
        <taxon>Bacillati</taxon>
        <taxon>Actinomycetota</taxon>
        <taxon>Actinomycetes</taxon>
        <taxon>Micromonosporales</taxon>
        <taxon>Micromonosporaceae</taxon>
        <taxon>Paractinoplanes</taxon>
    </lineage>
</organism>
<keyword evidence="3" id="KW-0862">Zinc</keyword>
<comment type="cofactor">
    <cofactor evidence="3">
        <name>Zn(2+)</name>
        <dbReference type="ChEBI" id="CHEBI:29105"/>
    </cofactor>
</comment>
<dbReference type="Pfam" id="PF02574">
    <property type="entry name" value="S-methyl_trans"/>
    <property type="match status" value="1"/>
</dbReference>
<accession>A0ABW6W7L6</accession>
<dbReference type="PANTHER" id="PTHR11103:SF18">
    <property type="entry name" value="SLR1189 PROTEIN"/>
    <property type="match status" value="1"/>
</dbReference>
<dbReference type="SUPFAM" id="SSF82282">
    <property type="entry name" value="Homocysteine S-methyltransferase"/>
    <property type="match status" value="1"/>
</dbReference>
<feature type="binding site" evidence="3">
    <location>
        <position position="286"/>
    </location>
    <ligand>
        <name>Zn(2+)</name>
        <dbReference type="ChEBI" id="CHEBI:29105"/>
    </ligand>
</feature>
<feature type="binding site" evidence="3">
    <location>
        <position position="287"/>
    </location>
    <ligand>
        <name>Zn(2+)</name>
        <dbReference type="ChEBI" id="CHEBI:29105"/>
    </ligand>
</feature>
<name>A0ABW6W7L6_9ACTN</name>
<keyword evidence="6" id="KW-1185">Reference proteome</keyword>
<feature type="domain" description="Hcy-binding" evidence="4">
    <location>
        <begin position="1"/>
        <end position="301"/>
    </location>
</feature>
<dbReference type="Proteomes" id="UP001602245">
    <property type="component" value="Unassembled WGS sequence"/>
</dbReference>
<evidence type="ECO:0000256" key="3">
    <source>
        <dbReference type="PROSITE-ProRule" id="PRU00333"/>
    </source>
</evidence>